<proteinExistence type="inferred from homology"/>
<dbReference type="PROSITE" id="PS51409">
    <property type="entry name" value="ARGINASE_2"/>
    <property type="match status" value="1"/>
</dbReference>
<dbReference type="RefSeq" id="WP_121249595.1">
    <property type="nucleotide sequence ID" value="NZ_RBIL01000001.1"/>
</dbReference>
<protein>
    <submittedName>
        <fullName evidence="2">Arginase</fullName>
    </submittedName>
</protein>
<dbReference type="Proteomes" id="UP000278962">
    <property type="component" value="Unassembled WGS sequence"/>
</dbReference>
<evidence type="ECO:0000313" key="3">
    <source>
        <dbReference type="Proteomes" id="UP000278962"/>
    </source>
</evidence>
<dbReference type="CDD" id="cd09999">
    <property type="entry name" value="Arginase-like_1"/>
    <property type="match status" value="1"/>
</dbReference>
<keyword evidence="3" id="KW-1185">Reference proteome</keyword>
<reference evidence="2 3" key="1">
    <citation type="submission" date="2018-10" db="EMBL/GenBank/DDBJ databases">
        <title>Genomic Encyclopedia of Archaeal and Bacterial Type Strains, Phase II (KMG-II): from individual species to whole genera.</title>
        <authorList>
            <person name="Goeker M."/>
        </authorList>
    </citation>
    <scope>NUCLEOTIDE SEQUENCE [LARGE SCALE GENOMIC DNA]</scope>
    <source>
        <strain evidence="2 3">DSM 14954</strain>
    </source>
</reference>
<dbReference type="GO" id="GO:0046872">
    <property type="term" value="F:metal ion binding"/>
    <property type="evidence" value="ECO:0007669"/>
    <property type="project" value="InterPro"/>
</dbReference>
<evidence type="ECO:0000313" key="2">
    <source>
        <dbReference type="EMBL" id="RKQ91837.1"/>
    </source>
</evidence>
<accession>A0A660L9S8</accession>
<dbReference type="SUPFAM" id="SSF52768">
    <property type="entry name" value="Arginase/deacetylase"/>
    <property type="match status" value="1"/>
</dbReference>
<dbReference type="InterPro" id="IPR023696">
    <property type="entry name" value="Ureohydrolase_dom_sf"/>
</dbReference>
<dbReference type="Pfam" id="PF00491">
    <property type="entry name" value="Arginase"/>
    <property type="match status" value="1"/>
</dbReference>
<comment type="caution">
    <text evidence="2">The sequence shown here is derived from an EMBL/GenBank/DDBJ whole genome shotgun (WGS) entry which is preliminary data.</text>
</comment>
<dbReference type="Gene3D" id="3.40.800.10">
    <property type="entry name" value="Ureohydrolase domain"/>
    <property type="match status" value="1"/>
</dbReference>
<dbReference type="OrthoDB" id="7331788at2"/>
<sequence length="262" mass="27798">MLDAPSNLGLRQLRPGVEPGARRLADALRARGLVERLGAVDAGRVEAPPWTELLENRAKVPGYTVELAARLGELLREGAKPLVLGGDCSILLGAMLALKRRGHYGLAFVDGHLDFRTEDVDAVAGEDLAVVTGRAEDTLADIDGLRPYVLDEDVVAYGTRDGSTAPVRVIDLDALRAGEWAVPPFPYWVHVDADVLRLDAVDSPQPDGLSFDELSALLARLLGGPVVGMQVTVFDPDLDPDGSVAEALTACLVGAAEAARPR</sequence>
<evidence type="ECO:0000256" key="1">
    <source>
        <dbReference type="PROSITE-ProRule" id="PRU00742"/>
    </source>
</evidence>
<name>A0A660L9S8_9ACTN</name>
<gene>
    <name evidence="2" type="ORF">C8N24_1669</name>
</gene>
<comment type="similarity">
    <text evidence="1">Belongs to the arginase family.</text>
</comment>
<dbReference type="AlphaFoldDB" id="A0A660L9S8"/>
<organism evidence="2 3">
    <name type="scientific">Solirubrobacter pauli</name>
    <dbReference type="NCBI Taxonomy" id="166793"/>
    <lineage>
        <taxon>Bacteria</taxon>
        <taxon>Bacillati</taxon>
        <taxon>Actinomycetota</taxon>
        <taxon>Thermoleophilia</taxon>
        <taxon>Solirubrobacterales</taxon>
        <taxon>Solirubrobacteraceae</taxon>
        <taxon>Solirubrobacter</taxon>
    </lineage>
</organism>
<dbReference type="GO" id="GO:0016813">
    <property type="term" value="F:hydrolase activity, acting on carbon-nitrogen (but not peptide) bonds, in linear amidines"/>
    <property type="evidence" value="ECO:0007669"/>
    <property type="project" value="UniProtKB-ARBA"/>
</dbReference>
<dbReference type="EMBL" id="RBIL01000001">
    <property type="protein sequence ID" value="RKQ91837.1"/>
    <property type="molecule type" value="Genomic_DNA"/>
</dbReference>
<dbReference type="InterPro" id="IPR006035">
    <property type="entry name" value="Ureohydrolase"/>
</dbReference>